<accession>A0A194RJ96</accession>
<dbReference type="AlphaFoldDB" id="A0A194RJ96"/>
<dbReference type="InParanoid" id="A0A194RJ96"/>
<name>A0A194RJ96_PAPMA</name>
<sequence length="177" mass="20252">MTLRLIKDAADLARDRNASALKRVKRRTGVFADITLDKPILRTYVPGYNIPRMKRPNNQDLPIELDQEKDSTSKPKNVDLQMASQNSAAISIRDESDEFKGIQLTQKQKSMLRKKWRNSCDKQAAKTCKKACDNARKRACDDFHCKKSISKSFKKHCKSSCKHFFLGTRSISNEISD</sequence>
<reference evidence="1 2" key="1">
    <citation type="journal article" date="2015" name="Nat. Commun.">
        <title>Outbred genome sequencing and CRISPR/Cas9 gene editing in butterflies.</title>
        <authorList>
            <person name="Li X."/>
            <person name="Fan D."/>
            <person name="Zhang W."/>
            <person name="Liu G."/>
            <person name="Zhang L."/>
            <person name="Zhao L."/>
            <person name="Fang X."/>
            <person name="Chen L."/>
            <person name="Dong Y."/>
            <person name="Chen Y."/>
            <person name="Ding Y."/>
            <person name="Zhao R."/>
            <person name="Feng M."/>
            <person name="Zhu Y."/>
            <person name="Feng Y."/>
            <person name="Jiang X."/>
            <person name="Zhu D."/>
            <person name="Xiang H."/>
            <person name="Feng X."/>
            <person name="Li S."/>
            <person name="Wang J."/>
            <person name="Zhang G."/>
            <person name="Kronforst M.R."/>
            <person name="Wang W."/>
        </authorList>
    </citation>
    <scope>NUCLEOTIDE SEQUENCE [LARGE SCALE GENOMIC DNA]</scope>
    <source>
        <strain evidence="1">Ya'a_city_454_Pm</strain>
        <tissue evidence="1">Whole body</tissue>
    </source>
</reference>
<keyword evidence="2" id="KW-1185">Reference proteome</keyword>
<proteinExistence type="predicted"/>
<gene>
    <name evidence="1" type="ORF">RR48_07115</name>
</gene>
<dbReference type="Proteomes" id="UP000053240">
    <property type="component" value="Unassembled WGS sequence"/>
</dbReference>
<protein>
    <submittedName>
        <fullName evidence="1">Uncharacterized protein</fullName>
    </submittedName>
</protein>
<organism evidence="1 2">
    <name type="scientific">Papilio machaon</name>
    <name type="common">Old World swallowtail butterfly</name>
    <dbReference type="NCBI Taxonomy" id="76193"/>
    <lineage>
        <taxon>Eukaryota</taxon>
        <taxon>Metazoa</taxon>
        <taxon>Ecdysozoa</taxon>
        <taxon>Arthropoda</taxon>
        <taxon>Hexapoda</taxon>
        <taxon>Insecta</taxon>
        <taxon>Pterygota</taxon>
        <taxon>Neoptera</taxon>
        <taxon>Endopterygota</taxon>
        <taxon>Lepidoptera</taxon>
        <taxon>Glossata</taxon>
        <taxon>Ditrysia</taxon>
        <taxon>Papilionoidea</taxon>
        <taxon>Papilionidae</taxon>
        <taxon>Papilioninae</taxon>
        <taxon>Papilio</taxon>
    </lineage>
</organism>
<evidence type="ECO:0000313" key="2">
    <source>
        <dbReference type="Proteomes" id="UP000053240"/>
    </source>
</evidence>
<evidence type="ECO:0000313" key="1">
    <source>
        <dbReference type="EMBL" id="KPJ17627.1"/>
    </source>
</evidence>
<dbReference type="EMBL" id="KQ460124">
    <property type="protein sequence ID" value="KPJ17627.1"/>
    <property type="molecule type" value="Genomic_DNA"/>
</dbReference>